<evidence type="ECO:0000256" key="1">
    <source>
        <dbReference type="ARBA" id="ARBA00004141"/>
    </source>
</evidence>
<keyword evidence="2 5" id="KW-0812">Transmembrane</keyword>
<comment type="subcellular location">
    <subcellularLocation>
        <location evidence="1">Membrane</location>
        <topology evidence="1">Multi-pass membrane protein</topology>
    </subcellularLocation>
</comment>
<name>A0ABU8T401_9PSEU</name>
<feature type="transmembrane region" description="Helical" evidence="5">
    <location>
        <begin position="43"/>
        <end position="64"/>
    </location>
</feature>
<evidence type="ECO:0000256" key="5">
    <source>
        <dbReference type="SAM" id="Phobius"/>
    </source>
</evidence>
<dbReference type="Proteomes" id="UP001364211">
    <property type="component" value="Unassembled WGS sequence"/>
</dbReference>
<organism evidence="7 8">
    <name type="scientific">Pseudonocardia spirodelae</name>
    <dbReference type="NCBI Taxonomy" id="3133431"/>
    <lineage>
        <taxon>Bacteria</taxon>
        <taxon>Bacillati</taxon>
        <taxon>Actinomycetota</taxon>
        <taxon>Actinomycetes</taxon>
        <taxon>Pseudonocardiales</taxon>
        <taxon>Pseudonocardiaceae</taxon>
        <taxon>Pseudonocardia</taxon>
    </lineage>
</organism>
<dbReference type="InterPro" id="IPR007267">
    <property type="entry name" value="GtrA_DPMS_TM"/>
</dbReference>
<gene>
    <name evidence="7" type="ORF">WJX68_06955</name>
</gene>
<dbReference type="Pfam" id="PF04138">
    <property type="entry name" value="GtrA_DPMS_TM"/>
    <property type="match status" value="1"/>
</dbReference>
<evidence type="ECO:0000256" key="3">
    <source>
        <dbReference type="ARBA" id="ARBA00022989"/>
    </source>
</evidence>
<keyword evidence="3 5" id="KW-1133">Transmembrane helix</keyword>
<evidence type="ECO:0000256" key="2">
    <source>
        <dbReference type="ARBA" id="ARBA00022692"/>
    </source>
</evidence>
<dbReference type="EMBL" id="JBBJUP010000004">
    <property type="protein sequence ID" value="MEJ8278664.1"/>
    <property type="molecule type" value="Genomic_DNA"/>
</dbReference>
<feature type="transmembrane region" description="Helical" evidence="5">
    <location>
        <begin position="141"/>
        <end position="161"/>
    </location>
</feature>
<reference evidence="7 8" key="1">
    <citation type="submission" date="2024-03" db="EMBL/GenBank/DDBJ databases">
        <title>Draft genome sequence of Pseudonocardia sp. DW16-2.</title>
        <authorList>
            <person name="Duangmal K."/>
        </authorList>
    </citation>
    <scope>NUCLEOTIDE SEQUENCE [LARGE SCALE GENOMIC DNA]</scope>
    <source>
        <strain evidence="7 8">DW16-2</strain>
    </source>
</reference>
<sequence length="176" mass="17951">MDAAHIPAHTSFAGAAPSGVRPGGRLAGAVAVLSRTHPLVAQLARYAVVGGGATALNAALFLLFRPVLPLFSANLLALVLTTAVSTEASRRLAFDSAPAHRLRGWVQDAGTVAFYATYTSAVLLVLHAVTTDATPGQEAAVVAAASLAGGLLRFAVLRFWVFDVARPARGGAPAGE</sequence>
<evidence type="ECO:0000313" key="7">
    <source>
        <dbReference type="EMBL" id="MEJ8278664.1"/>
    </source>
</evidence>
<dbReference type="RefSeq" id="WP_340287168.1">
    <property type="nucleotide sequence ID" value="NZ_JBBJUP010000004.1"/>
</dbReference>
<protein>
    <submittedName>
        <fullName evidence="7">GtrA family protein</fullName>
    </submittedName>
</protein>
<accession>A0ABU8T401</accession>
<feature type="transmembrane region" description="Helical" evidence="5">
    <location>
        <begin position="109"/>
        <end position="129"/>
    </location>
</feature>
<comment type="caution">
    <text evidence="7">The sequence shown here is derived from an EMBL/GenBank/DDBJ whole genome shotgun (WGS) entry which is preliminary data.</text>
</comment>
<proteinExistence type="predicted"/>
<keyword evidence="8" id="KW-1185">Reference proteome</keyword>
<evidence type="ECO:0000259" key="6">
    <source>
        <dbReference type="Pfam" id="PF04138"/>
    </source>
</evidence>
<feature type="domain" description="GtrA/DPMS transmembrane" evidence="6">
    <location>
        <begin position="45"/>
        <end position="162"/>
    </location>
</feature>
<evidence type="ECO:0000313" key="8">
    <source>
        <dbReference type="Proteomes" id="UP001364211"/>
    </source>
</evidence>
<keyword evidence="4 5" id="KW-0472">Membrane</keyword>
<evidence type="ECO:0000256" key="4">
    <source>
        <dbReference type="ARBA" id="ARBA00023136"/>
    </source>
</evidence>